<evidence type="ECO:0000313" key="3">
    <source>
        <dbReference type="Proteomes" id="UP000094444"/>
    </source>
</evidence>
<dbReference type="AlphaFoldDB" id="A0A2P5HNJ0"/>
<feature type="compositionally biased region" description="Basic and acidic residues" evidence="1">
    <location>
        <begin position="230"/>
        <end position="240"/>
    </location>
</feature>
<evidence type="ECO:0000256" key="1">
    <source>
        <dbReference type="SAM" id="MobiDB-lite"/>
    </source>
</evidence>
<gene>
    <name evidence="2" type="ORF">DHEL01_v209788</name>
</gene>
<dbReference type="OrthoDB" id="2873061at2759"/>
<dbReference type="Proteomes" id="UP000094444">
    <property type="component" value="Unassembled WGS sequence"/>
</dbReference>
<evidence type="ECO:0000313" key="2">
    <source>
        <dbReference type="EMBL" id="POS71819.1"/>
    </source>
</evidence>
<proteinExistence type="predicted"/>
<organism evidence="2 3">
    <name type="scientific">Diaporthe helianthi</name>
    <dbReference type="NCBI Taxonomy" id="158607"/>
    <lineage>
        <taxon>Eukaryota</taxon>
        <taxon>Fungi</taxon>
        <taxon>Dikarya</taxon>
        <taxon>Ascomycota</taxon>
        <taxon>Pezizomycotina</taxon>
        <taxon>Sordariomycetes</taxon>
        <taxon>Sordariomycetidae</taxon>
        <taxon>Diaporthales</taxon>
        <taxon>Diaporthaceae</taxon>
        <taxon>Diaporthe</taxon>
    </lineage>
</organism>
<feature type="region of interest" description="Disordered" evidence="1">
    <location>
        <begin position="148"/>
        <end position="262"/>
    </location>
</feature>
<protein>
    <submittedName>
        <fullName evidence="2">Uncharacterized protein</fullName>
    </submittedName>
</protein>
<dbReference type="InParanoid" id="A0A2P5HNJ0"/>
<feature type="compositionally biased region" description="Polar residues" evidence="1">
    <location>
        <begin position="209"/>
        <end position="228"/>
    </location>
</feature>
<feature type="region of interest" description="Disordered" evidence="1">
    <location>
        <begin position="95"/>
        <end position="116"/>
    </location>
</feature>
<reference evidence="2" key="1">
    <citation type="submission" date="2017-09" db="EMBL/GenBank/DDBJ databases">
        <title>Polyketide synthases of a Diaporthe helianthi virulent isolate.</title>
        <authorList>
            <person name="Baroncelli R."/>
        </authorList>
    </citation>
    <scope>NUCLEOTIDE SEQUENCE [LARGE SCALE GENOMIC DNA]</scope>
    <source>
        <strain evidence="2">7/96</strain>
    </source>
</reference>
<feature type="compositionally biased region" description="Pro residues" evidence="1">
    <location>
        <begin position="155"/>
        <end position="164"/>
    </location>
</feature>
<dbReference type="EMBL" id="MAVT02001160">
    <property type="protein sequence ID" value="POS71819.1"/>
    <property type="molecule type" value="Genomic_DNA"/>
</dbReference>
<sequence length="441" mass="48553">MEVRNSDGMTVWVPNEAFEFLQKIWKPEYQWAPVPVDKALARAPEQIAFIRAASPGPESSATSSQPRNSKTSTDEPKPAKKPSVLQAFRAFAGLRNSATPSSEKPKSEPKAIPAASKSVVPQLFSEILVGYEKSPGTSLVPQTANIPTLESKKPTIPPVPPTPNVVPGTPRTPRTPRTPLPPIETSLVQRRPRASRDSPASAELETAITAVSSPGDTESLQTPSTATELESPRTPRDSLKRRGNRNTLPLPYTGTTSGPSKPALELSKLEYLGNDNYQPTQGPWPTVDNWRYYQQDNQWGGHQLTRDSHPGGWEAVENRQALPMPGDLSSPPGPWKLEDGRGNFRRKARTRAAAWKTLDGTRRELDTKDNFVTRKQTNTAWNGSKKGFALRMDMHLNVEVQMKGSVSGDITLSAEALFVSSHRPVISTLSDSRWMELTWTI</sequence>
<feature type="compositionally biased region" description="Polar residues" evidence="1">
    <location>
        <begin position="57"/>
        <end position="71"/>
    </location>
</feature>
<feature type="region of interest" description="Disordered" evidence="1">
    <location>
        <begin position="51"/>
        <end position="82"/>
    </location>
</feature>
<keyword evidence="3" id="KW-1185">Reference proteome</keyword>
<comment type="caution">
    <text evidence="2">The sequence shown here is derived from an EMBL/GenBank/DDBJ whole genome shotgun (WGS) entry which is preliminary data.</text>
</comment>
<feature type="compositionally biased region" description="Low complexity" evidence="1">
    <location>
        <begin position="165"/>
        <end position="175"/>
    </location>
</feature>
<name>A0A2P5HNJ0_DIAHE</name>
<accession>A0A2P5HNJ0</accession>
<feature type="region of interest" description="Disordered" evidence="1">
    <location>
        <begin position="322"/>
        <end position="341"/>
    </location>
</feature>